<dbReference type="SUPFAM" id="SSF52540">
    <property type="entry name" value="P-loop containing nucleoside triphosphate hydrolases"/>
    <property type="match status" value="1"/>
</dbReference>
<dbReference type="Gene3D" id="3.40.50.300">
    <property type="entry name" value="P-loop containing nucleotide triphosphate hydrolases"/>
    <property type="match status" value="1"/>
</dbReference>
<keyword evidence="2" id="KW-1185">Reference proteome</keyword>
<proteinExistence type="predicted"/>
<dbReference type="Proteomes" id="UP000617979">
    <property type="component" value="Unassembled WGS sequence"/>
</dbReference>
<dbReference type="NCBIfam" id="TIGR00678">
    <property type="entry name" value="holB"/>
    <property type="match status" value="1"/>
</dbReference>
<name>A0ABQ1GYP8_9BACL</name>
<dbReference type="InterPro" id="IPR050238">
    <property type="entry name" value="DNA_Rep/Repair_Clamp_Loader"/>
</dbReference>
<evidence type="ECO:0000313" key="2">
    <source>
        <dbReference type="Proteomes" id="UP000617979"/>
    </source>
</evidence>
<comment type="caution">
    <text evidence="1">The sequence shown here is derived from an EMBL/GenBank/DDBJ whole genome shotgun (WGS) entry which is preliminary data.</text>
</comment>
<dbReference type="InterPro" id="IPR027417">
    <property type="entry name" value="P-loop_NTPase"/>
</dbReference>
<dbReference type="InterPro" id="IPR004622">
    <property type="entry name" value="DNA_pol_HolB"/>
</dbReference>
<dbReference type="RefSeq" id="WP_188433043.1">
    <property type="nucleotide sequence ID" value="NZ_BMEX01000011.1"/>
</dbReference>
<dbReference type="Pfam" id="PF13177">
    <property type="entry name" value="DNA_pol3_delta2"/>
    <property type="match status" value="1"/>
</dbReference>
<sequence length="340" mass="37696">MSFEEIRGQDRVIRLLQNALKNGRVAHAYCFAGPEGAGKKKAAIEWAKALNCENKALAPCDRCRSCRRISNGNHPDITMLEPEGSSIKIDQVRELQRRFSFSPSEDVTRVVILHQAETLTLQAANSLLKFLEEPVARMVAILITEQVHSLLPTILSRCQLLRFRPLPPAMIESSLVEGGMDPANARIAAHLVFGVEAAGELAGDDKFAPFCERMIKWMGEIPSGKSNPLVEIQTVWLTDFGPEEMKLLLDLSLLWLRDLLKMRLGIRGDSVFVGWKESRRHQASRWTISGLLNGMDAVIQARQALTGPVQPQAVLESMVLAMQGGPKHAVSRRSPFQTSG</sequence>
<gene>
    <name evidence="1" type="primary">holB</name>
    <name evidence="1" type="ORF">GCM10007416_27010</name>
</gene>
<dbReference type="EMBL" id="BMEX01000011">
    <property type="protein sequence ID" value="GGA52493.1"/>
    <property type="molecule type" value="Genomic_DNA"/>
</dbReference>
<organism evidence="1 2">
    <name type="scientific">Kroppenstedtia guangzhouensis</name>
    <dbReference type="NCBI Taxonomy" id="1274356"/>
    <lineage>
        <taxon>Bacteria</taxon>
        <taxon>Bacillati</taxon>
        <taxon>Bacillota</taxon>
        <taxon>Bacilli</taxon>
        <taxon>Bacillales</taxon>
        <taxon>Thermoactinomycetaceae</taxon>
        <taxon>Kroppenstedtia</taxon>
    </lineage>
</organism>
<reference evidence="2" key="1">
    <citation type="journal article" date="2019" name="Int. J. Syst. Evol. Microbiol.">
        <title>The Global Catalogue of Microorganisms (GCM) 10K type strain sequencing project: providing services to taxonomists for standard genome sequencing and annotation.</title>
        <authorList>
            <consortium name="The Broad Institute Genomics Platform"/>
            <consortium name="The Broad Institute Genome Sequencing Center for Infectious Disease"/>
            <person name="Wu L."/>
            <person name="Ma J."/>
        </authorList>
    </citation>
    <scope>NUCLEOTIDE SEQUENCE [LARGE SCALE GENOMIC DNA]</scope>
    <source>
        <strain evidence="2">CGMCC 1.12404</strain>
    </source>
</reference>
<evidence type="ECO:0000313" key="1">
    <source>
        <dbReference type="EMBL" id="GGA52493.1"/>
    </source>
</evidence>
<accession>A0ABQ1GYP8</accession>
<dbReference type="PANTHER" id="PTHR11669:SF8">
    <property type="entry name" value="DNA POLYMERASE III SUBUNIT DELTA"/>
    <property type="match status" value="1"/>
</dbReference>
<dbReference type="PANTHER" id="PTHR11669">
    <property type="entry name" value="REPLICATION FACTOR C / DNA POLYMERASE III GAMMA-TAU SUBUNIT"/>
    <property type="match status" value="1"/>
</dbReference>
<protein>
    <submittedName>
        <fullName evidence="1">DNA polymerase III subunit delta</fullName>
    </submittedName>
</protein>